<reference evidence="9" key="2">
    <citation type="submission" date="2025-08" db="UniProtKB">
        <authorList>
            <consortium name="RefSeq"/>
        </authorList>
    </citation>
    <scope>IDENTIFICATION</scope>
    <source>
        <tissue evidence="9">Leaf</tissue>
    </source>
</reference>
<dbReference type="PANTHER" id="PTHR45798">
    <property type="entry name" value="RING-H2 FINGER PROTEIN ATL61-RELATED-RELATED"/>
    <property type="match status" value="1"/>
</dbReference>
<proteinExistence type="predicted"/>
<evidence type="ECO:0000256" key="6">
    <source>
        <dbReference type="SAM" id="Phobius"/>
    </source>
</evidence>
<feature type="domain" description="RING-type" evidence="7">
    <location>
        <begin position="115"/>
        <end position="157"/>
    </location>
</feature>
<dbReference type="SUPFAM" id="SSF57850">
    <property type="entry name" value="RING/U-box"/>
    <property type="match status" value="1"/>
</dbReference>
<evidence type="ECO:0000256" key="1">
    <source>
        <dbReference type="ARBA" id="ARBA00022723"/>
    </source>
</evidence>
<feature type="region of interest" description="Disordered" evidence="5">
    <location>
        <begin position="58"/>
        <end position="84"/>
    </location>
</feature>
<dbReference type="Gene3D" id="3.30.40.10">
    <property type="entry name" value="Zinc/RING finger domain, C3HC4 (zinc finger)"/>
    <property type="match status" value="1"/>
</dbReference>
<dbReference type="InterPro" id="IPR013083">
    <property type="entry name" value="Znf_RING/FYVE/PHD"/>
</dbReference>
<keyword evidence="6" id="KW-1133">Transmembrane helix</keyword>
<protein>
    <submittedName>
        <fullName evidence="9">RING-H2 finger protein ATL8-like</fullName>
    </submittedName>
</protein>
<name>A0A6P5ENF2_ANACO</name>
<accession>A0A6P5ENF2</accession>
<feature type="compositionally biased region" description="Low complexity" evidence="5">
    <location>
        <begin position="58"/>
        <end position="79"/>
    </location>
</feature>
<keyword evidence="2 4" id="KW-0863">Zinc-finger</keyword>
<evidence type="ECO:0000313" key="9">
    <source>
        <dbReference type="RefSeq" id="XP_020085002.1"/>
    </source>
</evidence>
<keyword evidence="1" id="KW-0479">Metal-binding</keyword>
<evidence type="ECO:0000259" key="7">
    <source>
        <dbReference type="PROSITE" id="PS50089"/>
    </source>
</evidence>
<dbReference type="SMART" id="SM00184">
    <property type="entry name" value="RING"/>
    <property type="match status" value="1"/>
</dbReference>
<keyword evidence="3" id="KW-0862">Zinc</keyword>
<evidence type="ECO:0000313" key="8">
    <source>
        <dbReference type="Proteomes" id="UP000515123"/>
    </source>
</evidence>
<feature type="transmembrane region" description="Helical" evidence="6">
    <location>
        <begin position="29"/>
        <end position="50"/>
    </location>
</feature>
<dbReference type="PROSITE" id="PS50089">
    <property type="entry name" value="ZF_RING_2"/>
    <property type="match status" value="1"/>
</dbReference>
<evidence type="ECO:0000256" key="5">
    <source>
        <dbReference type="SAM" id="MobiDB-lite"/>
    </source>
</evidence>
<dbReference type="GO" id="GO:0008270">
    <property type="term" value="F:zinc ion binding"/>
    <property type="evidence" value="ECO:0007669"/>
    <property type="project" value="UniProtKB-KW"/>
</dbReference>
<dbReference type="InterPro" id="IPR001841">
    <property type="entry name" value="Znf_RING"/>
</dbReference>
<keyword evidence="6" id="KW-0812">Transmembrane</keyword>
<organism evidence="8 9">
    <name type="scientific">Ananas comosus</name>
    <name type="common">Pineapple</name>
    <name type="synonym">Ananas ananas</name>
    <dbReference type="NCBI Taxonomy" id="4615"/>
    <lineage>
        <taxon>Eukaryota</taxon>
        <taxon>Viridiplantae</taxon>
        <taxon>Streptophyta</taxon>
        <taxon>Embryophyta</taxon>
        <taxon>Tracheophyta</taxon>
        <taxon>Spermatophyta</taxon>
        <taxon>Magnoliopsida</taxon>
        <taxon>Liliopsida</taxon>
        <taxon>Poales</taxon>
        <taxon>Bromeliaceae</taxon>
        <taxon>Bromelioideae</taxon>
        <taxon>Ananas</taxon>
    </lineage>
</organism>
<dbReference type="Pfam" id="PF13639">
    <property type="entry name" value="zf-RING_2"/>
    <property type="match status" value="1"/>
</dbReference>
<dbReference type="RefSeq" id="XP_020085002.1">
    <property type="nucleotide sequence ID" value="XM_020229413.1"/>
</dbReference>
<dbReference type="Proteomes" id="UP000515123">
    <property type="component" value="Linkage group 3"/>
</dbReference>
<feature type="compositionally biased region" description="Low complexity" evidence="5">
    <location>
        <begin position="182"/>
        <end position="203"/>
    </location>
</feature>
<evidence type="ECO:0000256" key="2">
    <source>
        <dbReference type="ARBA" id="ARBA00022771"/>
    </source>
</evidence>
<sequence length="214" mass="21842">MARAMRILEANSSNIGAEAPEPLAVDSDVVVILAALLCALICVVGLSLVARCAWIRRSSPSSSSAGGESRPPRTPAAAPSKGLKKKAIRALPKVAYGGGGGGGGSGCAAMKASECPICLAEFEEGEEIRILPQCGHWFHVACVDTWLGFHSSCPSCRRILVVPASPSPPPPPPPPRCQRCGACSSSSSSSSSSLAAAAAAEESGAMEDAERYLP</sequence>
<dbReference type="CDD" id="cd16461">
    <property type="entry name" value="RING-H2_EL5-like"/>
    <property type="match status" value="1"/>
</dbReference>
<evidence type="ECO:0000256" key="4">
    <source>
        <dbReference type="PROSITE-ProRule" id="PRU00175"/>
    </source>
</evidence>
<dbReference type="AlphaFoldDB" id="A0A6P5ENF2"/>
<keyword evidence="6" id="KW-0472">Membrane</keyword>
<dbReference type="PANTHER" id="PTHR45798:SF97">
    <property type="entry name" value="ALCOHOL-SENSITIVE RING FINGER PROTEIN 1"/>
    <property type="match status" value="1"/>
</dbReference>
<evidence type="ECO:0000256" key="3">
    <source>
        <dbReference type="ARBA" id="ARBA00022833"/>
    </source>
</evidence>
<feature type="region of interest" description="Disordered" evidence="5">
    <location>
        <begin position="182"/>
        <end position="214"/>
    </location>
</feature>
<dbReference type="OrthoDB" id="8062037at2759"/>
<dbReference type="InterPro" id="IPR052788">
    <property type="entry name" value="RING-type_E3_ligase_ATL"/>
</dbReference>
<gene>
    <name evidence="9" type="primary">LOC109707887</name>
</gene>
<keyword evidence="8" id="KW-1185">Reference proteome</keyword>
<reference evidence="8" key="1">
    <citation type="journal article" date="2015" name="Nat. Genet.">
        <title>The pineapple genome and the evolution of CAM photosynthesis.</title>
        <authorList>
            <person name="Ming R."/>
            <person name="VanBuren R."/>
            <person name="Wai C.M."/>
            <person name="Tang H."/>
            <person name="Schatz M.C."/>
            <person name="Bowers J.E."/>
            <person name="Lyons E."/>
            <person name="Wang M.L."/>
            <person name="Chen J."/>
            <person name="Biggers E."/>
            <person name="Zhang J."/>
            <person name="Huang L."/>
            <person name="Zhang L."/>
            <person name="Miao W."/>
            <person name="Zhang J."/>
            <person name="Ye Z."/>
            <person name="Miao C."/>
            <person name="Lin Z."/>
            <person name="Wang H."/>
            <person name="Zhou H."/>
            <person name="Yim W.C."/>
            <person name="Priest H.D."/>
            <person name="Zheng C."/>
            <person name="Woodhouse M."/>
            <person name="Edger P.P."/>
            <person name="Guyot R."/>
            <person name="Guo H.B."/>
            <person name="Guo H."/>
            <person name="Zheng G."/>
            <person name="Singh R."/>
            <person name="Sharma A."/>
            <person name="Min X."/>
            <person name="Zheng Y."/>
            <person name="Lee H."/>
            <person name="Gurtowski J."/>
            <person name="Sedlazeck F.J."/>
            <person name="Harkess A."/>
            <person name="McKain M.R."/>
            <person name="Liao Z."/>
            <person name="Fang J."/>
            <person name="Liu J."/>
            <person name="Zhang X."/>
            <person name="Zhang Q."/>
            <person name="Hu W."/>
            <person name="Qin Y."/>
            <person name="Wang K."/>
            <person name="Chen L.Y."/>
            <person name="Shirley N."/>
            <person name="Lin Y.R."/>
            <person name="Liu L.Y."/>
            <person name="Hernandez A.G."/>
            <person name="Wright C.L."/>
            <person name="Bulone V."/>
            <person name="Tuskan G.A."/>
            <person name="Heath K."/>
            <person name="Zee F."/>
            <person name="Moore P.H."/>
            <person name="Sunkar R."/>
            <person name="Leebens-Mack J.H."/>
            <person name="Mockler T."/>
            <person name="Bennetzen J.L."/>
            <person name="Freeling M."/>
            <person name="Sankoff D."/>
            <person name="Paterson A.H."/>
            <person name="Zhu X."/>
            <person name="Yang X."/>
            <person name="Smith J.A."/>
            <person name="Cushman J.C."/>
            <person name="Paull R.E."/>
            <person name="Yu Q."/>
        </authorList>
    </citation>
    <scope>NUCLEOTIDE SEQUENCE [LARGE SCALE GENOMIC DNA]</scope>
    <source>
        <strain evidence="8">cv. F153</strain>
    </source>
</reference>
<dbReference type="GeneID" id="109707887"/>